<sequence>MAQTTSSLAHHHHGGKLLQSTVEALTSDNNSSSTSSSLLSSLWMKFIQMAKSLNIGHFYLFLGSLGLGTVWYTSINYFIQRSFVSKLYISSNDEAFHWFMFWLAENKYSQEANHFAILSSKTHVDFSSFKHNPSEKDKHSIPIKFIPSPGVHFLKYKGKSIKIEYERTLTPSSNSGSNNASHNEQLIVSCLSTSPTFLKNFITDCQQKYLESKHGKTLIYLPDAYCDFWEPRISKLKRPPNTVKLQSNIFEKLSIDARNFLSLEKWYNDHGIPFRRGYLLYGPPGTGKTSTVTALAGALDKNICCINISNKNLNDDNLNSLLLNTPYNSIILLEDIDACFATVESKKRTVHPSQLKAEPEETSEVASQGTSGSNVTLGGLLNCIDGVVAQEGRILFMTTNHIHRLPDALIRPGRIDVKYLIDYADETQTRELFLNFYPREFELADKFCQQLFSRADKEHQRRFTCAELQGHFMSYKHDPASAVSNTPDLINFDLRRGLNVIPHQSQENGSHFGSQAVHEKEIF</sequence>
<evidence type="ECO:0000256" key="6">
    <source>
        <dbReference type="ARBA" id="ARBA00022801"/>
    </source>
</evidence>
<organism evidence="16 17">
    <name type="scientific">Naegleria fowleri</name>
    <name type="common">Brain eating amoeba</name>
    <dbReference type="NCBI Taxonomy" id="5763"/>
    <lineage>
        <taxon>Eukaryota</taxon>
        <taxon>Discoba</taxon>
        <taxon>Heterolobosea</taxon>
        <taxon>Tetramitia</taxon>
        <taxon>Eutetramitia</taxon>
        <taxon>Vahlkampfiidae</taxon>
        <taxon>Naegleria</taxon>
    </lineage>
</organism>
<gene>
    <name evidence="16" type="ORF">FDP41_010900</name>
</gene>
<keyword evidence="8 13" id="KW-1133">Transmembrane helix</keyword>
<evidence type="ECO:0000259" key="14">
    <source>
        <dbReference type="SMART" id="SM00382"/>
    </source>
</evidence>
<evidence type="ECO:0000256" key="11">
    <source>
        <dbReference type="ARBA" id="ARBA00048778"/>
    </source>
</evidence>
<dbReference type="Gene3D" id="3.40.50.300">
    <property type="entry name" value="P-loop containing nucleotide triphosphate hydrolases"/>
    <property type="match status" value="1"/>
</dbReference>
<dbReference type="OrthoDB" id="10251412at2759"/>
<evidence type="ECO:0000256" key="4">
    <source>
        <dbReference type="ARBA" id="ARBA00022741"/>
    </source>
</evidence>
<evidence type="ECO:0000256" key="13">
    <source>
        <dbReference type="SAM" id="Phobius"/>
    </source>
</evidence>
<dbReference type="GO" id="GO:0005524">
    <property type="term" value="F:ATP binding"/>
    <property type="evidence" value="ECO:0007669"/>
    <property type="project" value="UniProtKB-KW"/>
</dbReference>
<dbReference type="InterPro" id="IPR027417">
    <property type="entry name" value="P-loop_NTPase"/>
</dbReference>
<dbReference type="OMA" id="NICCINI"/>
<comment type="catalytic activity">
    <reaction evidence="11">
        <text>ATP + H2O = ADP + phosphate + H(+)</text>
        <dbReference type="Rhea" id="RHEA:13065"/>
        <dbReference type="ChEBI" id="CHEBI:15377"/>
        <dbReference type="ChEBI" id="CHEBI:15378"/>
        <dbReference type="ChEBI" id="CHEBI:30616"/>
        <dbReference type="ChEBI" id="CHEBI:43474"/>
        <dbReference type="ChEBI" id="CHEBI:456216"/>
    </reaction>
    <physiologicalReaction direction="left-to-right" evidence="11">
        <dbReference type="Rhea" id="RHEA:13066"/>
    </physiologicalReaction>
</comment>
<comment type="caution">
    <text evidence="16">The sequence shown here is derived from an EMBL/GenBank/DDBJ whole genome shotgun (WGS) entry which is preliminary data.</text>
</comment>
<keyword evidence="9" id="KW-0496">Mitochondrion</keyword>
<evidence type="ECO:0000313" key="16">
    <source>
        <dbReference type="EMBL" id="KAF0982921.1"/>
    </source>
</evidence>
<dbReference type="AlphaFoldDB" id="A0A6A5C729"/>
<evidence type="ECO:0000259" key="15">
    <source>
        <dbReference type="SMART" id="SM01024"/>
    </source>
</evidence>
<dbReference type="GeneID" id="68118115"/>
<dbReference type="SMART" id="SM01024">
    <property type="entry name" value="BCS1_N"/>
    <property type="match status" value="1"/>
</dbReference>
<feature type="domain" description="AAA+ ATPase" evidence="14">
    <location>
        <begin position="274"/>
        <end position="422"/>
    </location>
</feature>
<evidence type="ECO:0000256" key="2">
    <source>
        <dbReference type="ARBA" id="ARBA00007448"/>
    </source>
</evidence>
<dbReference type="RefSeq" id="XP_044567634.1">
    <property type="nucleotide sequence ID" value="XM_044701249.1"/>
</dbReference>
<comment type="subcellular location">
    <subcellularLocation>
        <location evidence="1">Mitochondrion inner membrane</location>
        <topology evidence="1">Single-pass membrane protein</topology>
    </subcellularLocation>
</comment>
<dbReference type="InterPro" id="IPR003593">
    <property type="entry name" value="AAA+_ATPase"/>
</dbReference>
<dbReference type="Proteomes" id="UP000444721">
    <property type="component" value="Unassembled WGS sequence"/>
</dbReference>
<dbReference type="SUPFAM" id="SSF52540">
    <property type="entry name" value="P-loop containing nucleoside triphosphate hydrolases"/>
    <property type="match status" value="1"/>
</dbReference>
<evidence type="ECO:0008006" key="18">
    <source>
        <dbReference type="Google" id="ProtNLM"/>
    </source>
</evidence>
<keyword evidence="4" id="KW-0547">Nucleotide-binding</keyword>
<feature type="transmembrane region" description="Helical" evidence="13">
    <location>
        <begin position="58"/>
        <end position="79"/>
    </location>
</feature>
<evidence type="ECO:0000256" key="7">
    <source>
        <dbReference type="ARBA" id="ARBA00022840"/>
    </source>
</evidence>
<protein>
    <recommendedName>
        <fullName evidence="18">AAA+ ATPase domain-containing protein</fullName>
    </recommendedName>
</protein>
<evidence type="ECO:0000256" key="3">
    <source>
        <dbReference type="ARBA" id="ARBA00022692"/>
    </source>
</evidence>
<keyword evidence="7" id="KW-0067">ATP-binding</keyword>
<dbReference type="VEuPathDB" id="AmoebaDB:FDP41_010900"/>
<dbReference type="Pfam" id="PF25426">
    <property type="entry name" value="AAA_lid_BCS1"/>
    <property type="match status" value="1"/>
</dbReference>
<reference evidence="16 17" key="1">
    <citation type="journal article" date="2019" name="Sci. Rep.">
        <title>Nanopore sequencing improves the draft genome of the human pathogenic amoeba Naegleria fowleri.</title>
        <authorList>
            <person name="Liechti N."/>
            <person name="Schurch N."/>
            <person name="Bruggmann R."/>
            <person name="Wittwer M."/>
        </authorList>
    </citation>
    <scope>NUCLEOTIDE SEQUENCE [LARGE SCALE GENOMIC DNA]</scope>
    <source>
        <strain evidence="16 17">ATCC 30894</strain>
    </source>
</reference>
<dbReference type="EMBL" id="VFQX01000007">
    <property type="protein sequence ID" value="KAF0982921.1"/>
    <property type="molecule type" value="Genomic_DNA"/>
</dbReference>
<evidence type="ECO:0000256" key="1">
    <source>
        <dbReference type="ARBA" id="ARBA00004434"/>
    </source>
</evidence>
<feature type="region of interest" description="Disordered" evidence="12">
    <location>
        <begin position="350"/>
        <end position="370"/>
    </location>
</feature>
<proteinExistence type="inferred from homology"/>
<dbReference type="InterPro" id="IPR050747">
    <property type="entry name" value="Mitochondrial_chaperone_BCS1"/>
</dbReference>
<evidence type="ECO:0000313" key="17">
    <source>
        <dbReference type="Proteomes" id="UP000444721"/>
    </source>
</evidence>
<evidence type="ECO:0000256" key="8">
    <source>
        <dbReference type="ARBA" id="ARBA00022989"/>
    </source>
</evidence>
<accession>A0A6A5C729</accession>
<dbReference type="VEuPathDB" id="AmoebaDB:NF0025540"/>
<keyword evidence="6" id="KW-0378">Hydrolase</keyword>
<keyword evidence="3 13" id="KW-0812">Transmembrane</keyword>
<evidence type="ECO:0000256" key="5">
    <source>
        <dbReference type="ARBA" id="ARBA00022792"/>
    </source>
</evidence>
<keyword evidence="5" id="KW-0999">Mitochondrion inner membrane</keyword>
<dbReference type="PANTHER" id="PTHR23070">
    <property type="entry name" value="BCS1 AAA-TYPE ATPASE"/>
    <property type="match status" value="1"/>
</dbReference>
<feature type="domain" description="BCS1 N-terminal" evidence="15">
    <location>
        <begin position="65"/>
        <end position="243"/>
    </location>
</feature>
<evidence type="ECO:0000256" key="9">
    <source>
        <dbReference type="ARBA" id="ARBA00023128"/>
    </source>
</evidence>
<dbReference type="SMART" id="SM00382">
    <property type="entry name" value="AAA"/>
    <property type="match status" value="1"/>
</dbReference>
<evidence type="ECO:0000256" key="12">
    <source>
        <dbReference type="SAM" id="MobiDB-lite"/>
    </source>
</evidence>
<dbReference type="Pfam" id="PF00004">
    <property type="entry name" value="AAA"/>
    <property type="match status" value="1"/>
</dbReference>
<keyword evidence="17" id="KW-1185">Reference proteome</keyword>
<dbReference type="GO" id="GO:0005743">
    <property type="term" value="C:mitochondrial inner membrane"/>
    <property type="evidence" value="ECO:0007669"/>
    <property type="project" value="UniProtKB-SubCell"/>
</dbReference>
<dbReference type="GO" id="GO:0016887">
    <property type="term" value="F:ATP hydrolysis activity"/>
    <property type="evidence" value="ECO:0007669"/>
    <property type="project" value="InterPro"/>
</dbReference>
<dbReference type="InterPro" id="IPR014851">
    <property type="entry name" value="BCS1_N"/>
</dbReference>
<evidence type="ECO:0000256" key="10">
    <source>
        <dbReference type="ARBA" id="ARBA00023136"/>
    </source>
</evidence>
<comment type="similarity">
    <text evidence="2">Belongs to the AAA ATPase family. BCS1 subfamily.</text>
</comment>
<dbReference type="InterPro" id="IPR003959">
    <property type="entry name" value="ATPase_AAA_core"/>
</dbReference>
<keyword evidence="10 13" id="KW-0472">Membrane</keyword>
<name>A0A6A5C729_NAEFO</name>
<dbReference type="Pfam" id="PF08740">
    <property type="entry name" value="BCS1_N"/>
    <property type="match status" value="1"/>
</dbReference>
<dbReference type="VEuPathDB" id="AmoebaDB:NfTy_015580"/>
<dbReference type="InterPro" id="IPR057495">
    <property type="entry name" value="AAA_lid_BCS1"/>
</dbReference>